<accession>A0AAW0ZAX6</accession>
<dbReference type="AlphaFoldDB" id="A0AAW0ZAX6"/>
<protein>
    <submittedName>
        <fullName evidence="1">Uncharacterized protein</fullName>
    </submittedName>
</protein>
<name>A0AAW0ZAX6_9HYME</name>
<reference evidence="1 2" key="1">
    <citation type="submission" date="2024-05" db="EMBL/GenBank/DDBJ databases">
        <title>The nuclear and mitochondrial genome assemblies of Tetragonisca angustula (Apidae: Meliponini), a tiny yet remarkable pollinator in the Neotropics.</title>
        <authorList>
            <person name="Ferrari R."/>
            <person name="Ricardo P.C."/>
            <person name="Dias F.C."/>
            <person name="Araujo N.S."/>
            <person name="Soares D.O."/>
            <person name="Zhou Q.-S."/>
            <person name="Zhu C.-D."/>
            <person name="Coutinho L."/>
            <person name="Airas M.C."/>
            <person name="Batista T.M."/>
        </authorList>
    </citation>
    <scope>NUCLEOTIDE SEQUENCE [LARGE SCALE GENOMIC DNA]</scope>
    <source>
        <strain evidence="1">ASF017062</strain>
        <tissue evidence="1">Abdomen</tissue>
    </source>
</reference>
<comment type="caution">
    <text evidence="1">The sequence shown here is derived from an EMBL/GenBank/DDBJ whole genome shotgun (WGS) entry which is preliminary data.</text>
</comment>
<dbReference type="EMBL" id="JAWNGG020000305">
    <property type="protein sequence ID" value="KAK9294695.1"/>
    <property type="molecule type" value="Genomic_DNA"/>
</dbReference>
<keyword evidence="2" id="KW-1185">Reference proteome</keyword>
<evidence type="ECO:0000313" key="1">
    <source>
        <dbReference type="EMBL" id="KAK9294695.1"/>
    </source>
</evidence>
<proteinExistence type="predicted"/>
<organism evidence="1 2">
    <name type="scientific">Tetragonisca angustula</name>
    <dbReference type="NCBI Taxonomy" id="166442"/>
    <lineage>
        <taxon>Eukaryota</taxon>
        <taxon>Metazoa</taxon>
        <taxon>Ecdysozoa</taxon>
        <taxon>Arthropoda</taxon>
        <taxon>Hexapoda</taxon>
        <taxon>Insecta</taxon>
        <taxon>Pterygota</taxon>
        <taxon>Neoptera</taxon>
        <taxon>Endopterygota</taxon>
        <taxon>Hymenoptera</taxon>
        <taxon>Apocrita</taxon>
        <taxon>Aculeata</taxon>
        <taxon>Apoidea</taxon>
        <taxon>Anthophila</taxon>
        <taxon>Apidae</taxon>
        <taxon>Tetragonisca</taxon>
    </lineage>
</organism>
<dbReference type="Proteomes" id="UP001432146">
    <property type="component" value="Unassembled WGS sequence"/>
</dbReference>
<sequence length="122" mass="13745">MPDGENVSRILCRRPPEISTTPPGYNPFPHARLSAQLLLTCQHSLLESCQTPCPVASAALSIRHEFPRWGIVREHRVGLATFVTNRDSAYFFGREDVGSLEYIEFGLKILLNYECGCFYLAI</sequence>
<gene>
    <name evidence="1" type="ORF">QLX08_010767</name>
</gene>
<evidence type="ECO:0000313" key="2">
    <source>
        <dbReference type="Proteomes" id="UP001432146"/>
    </source>
</evidence>